<gene>
    <name evidence="1" type="ORF">GCM10010502_08080</name>
</gene>
<dbReference type="PANTHER" id="PTHR43745:SF2">
    <property type="entry name" value="NITROREDUCTASE MJ1384-RELATED"/>
    <property type="match status" value="1"/>
</dbReference>
<evidence type="ECO:0000313" key="2">
    <source>
        <dbReference type="Proteomes" id="UP000610124"/>
    </source>
</evidence>
<dbReference type="EMBL" id="BMUB01000002">
    <property type="protein sequence ID" value="GGU60019.1"/>
    <property type="molecule type" value="Genomic_DNA"/>
</dbReference>
<dbReference type="SUPFAM" id="SSF55469">
    <property type="entry name" value="FMN-dependent nitroreductase-like"/>
    <property type="match status" value="1"/>
</dbReference>
<accession>A0A8H9HFH6</accession>
<evidence type="ECO:0000313" key="1">
    <source>
        <dbReference type="EMBL" id="GGU60019.1"/>
    </source>
</evidence>
<evidence type="ECO:0008006" key="3">
    <source>
        <dbReference type="Google" id="ProtNLM"/>
    </source>
</evidence>
<protein>
    <recommendedName>
        <fullName evidence="3">TpaE</fullName>
    </recommendedName>
</protein>
<dbReference type="PANTHER" id="PTHR43745">
    <property type="entry name" value="NITROREDUCTASE MJ1384-RELATED"/>
    <property type="match status" value="1"/>
</dbReference>
<reference evidence="1" key="1">
    <citation type="journal article" date="2014" name="Int. J. Syst. Evol. Microbiol.">
        <title>Complete genome sequence of Corynebacterium casei LMG S-19264T (=DSM 44701T), isolated from a smear-ripened cheese.</title>
        <authorList>
            <consortium name="US DOE Joint Genome Institute (JGI-PGF)"/>
            <person name="Walter F."/>
            <person name="Albersmeier A."/>
            <person name="Kalinowski J."/>
            <person name="Ruckert C."/>
        </authorList>
    </citation>
    <scope>NUCLEOTIDE SEQUENCE</scope>
    <source>
        <strain evidence="1">JCM 4434</strain>
    </source>
</reference>
<sequence length="552" mass="59189">MITSDHPVVTGDHPVITAETIGTAARFDPQLRVPRHPRLRRGLVVGYEPDQVVVLGTPKKQLFRGRSATDLLPALLERLDGTRNHDELARELGRPEEVVFKALSLLWTCGVVEEGPPDRPLAREVEDELADFLSRVGSATEANPAWEQAAARLQTTRVEVFGPATVSGLLRRELTGSVPAAVGDDCLPSAGTTLAVLIETPDDHAPADRRQALAAHCWNKGVPLLRLRLSGRRAALGPFVDPRTTPCLDCLTVDDETDERTPLDGDVELAVALFARDLFAAVSRTTPSPLPMRWRLVDLETLAHRDTSSATRPGCPRCSIAEGPTAERASLATRFEASVAMPPKEFADLKAHQMHYKPSNLALQRVSRTWPVAPAVELPPPSHERLSRQWPPSEPTAGTLSLLLSVTAGIRADSAERVARWTASGGNIGSVTAYAVVRDVPGVEPGIYGYVATEHRLARLSSGIGTVPGDSPATVVLTGDFPKVAQKYSAFALRIVLLDSGCAQATAREAARTLGLGLALRPHWDDDGIAAGLGINPDVEPITAVIDLGGNR</sequence>
<dbReference type="InterPro" id="IPR052544">
    <property type="entry name" value="Bacteriocin_Proc_Enz"/>
</dbReference>
<organism evidence="1 2">
    <name type="scientific">Kitasatospora aureofaciens</name>
    <name type="common">Streptomyces aureofaciens</name>
    <dbReference type="NCBI Taxonomy" id="1894"/>
    <lineage>
        <taxon>Bacteria</taxon>
        <taxon>Bacillati</taxon>
        <taxon>Actinomycetota</taxon>
        <taxon>Actinomycetes</taxon>
        <taxon>Kitasatosporales</taxon>
        <taxon>Streptomycetaceae</taxon>
        <taxon>Kitasatospora</taxon>
    </lineage>
</organism>
<reference evidence="1" key="2">
    <citation type="submission" date="2020-09" db="EMBL/GenBank/DDBJ databases">
        <authorList>
            <person name="Sun Q."/>
            <person name="Ohkuma M."/>
        </authorList>
    </citation>
    <scope>NUCLEOTIDE SEQUENCE</scope>
    <source>
        <strain evidence="1">JCM 4434</strain>
    </source>
</reference>
<name>A0A8H9HFH6_KITAU</name>
<dbReference type="Gene3D" id="3.40.50.720">
    <property type="entry name" value="NAD(P)-binding Rossmann-like Domain"/>
    <property type="match status" value="1"/>
</dbReference>
<proteinExistence type="predicted"/>
<comment type="caution">
    <text evidence="1">The sequence shown here is derived from an EMBL/GenBank/DDBJ whole genome shotgun (WGS) entry which is preliminary data.</text>
</comment>
<dbReference type="AlphaFoldDB" id="A0A8H9HFH6"/>
<dbReference type="GO" id="GO:0016491">
    <property type="term" value="F:oxidoreductase activity"/>
    <property type="evidence" value="ECO:0007669"/>
    <property type="project" value="InterPro"/>
</dbReference>
<dbReference type="Proteomes" id="UP000610124">
    <property type="component" value="Unassembled WGS sequence"/>
</dbReference>
<dbReference type="InterPro" id="IPR000415">
    <property type="entry name" value="Nitroreductase-like"/>
</dbReference>
<dbReference type="Gene3D" id="3.40.109.10">
    <property type="entry name" value="NADH Oxidase"/>
    <property type="match status" value="1"/>
</dbReference>